<dbReference type="RefSeq" id="WP_344055007.1">
    <property type="nucleotide sequence ID" value="NZ_BAAAPK010000001.1"/>
</dbReference>
<evidence type="ECO:0000313" key="2">
    <source>
        <dbReference type="EMBL" id="GAA1679818.1"/>
    </source>
</evidence>
<reference evidence="3" key="1">
    <citation type="journal article" date="2019" name="Int. J. Syst. Evol. Microbiol.">
        <title>The Global Catalogue of Microorganisms (GCM) 10K type strain sequencing project: providing services to taxonomists for standard genome sequencing and annotation.</title>
        <authorList>
            <consortium name="The Broad Institute Genomics Platform"/>
            <consortium name="The Broad Institute Genome Sequencing Center for Infectious Disease"/>
            <person name="Wu L."/>
            <person name="Ma J."/>
        </authorList>
    </citation>
    <scope>NUCLEOTIDE SEQUENCE [LARGE SCALE GENOMIC DNA]</scope>
    <source>
        <strain evidence="3">JCM 15575</strain>
    </source>
</reference>
<accession>A0ABP4SZI3</accession>
<proteinExistence type="predicted"/>
<keyword evidence="3" id="KW-1185">Reference proteome</keyword>
<name>A0ABP4SZI3_9MICO</name>
<dbReference type="InterPro" id="IPR027417">
    <property type="entry name" value="P-loop_NTPase"/>
</dbReference>
<sequence length="179" mass="19482">MRIAISGTHASGKSTLISDFVAAHRDIEVMPDPFELIDESDDRPGPAMLLRQLRASADRLEQNDSPTFIAERSPLDFLAYLLALDELGRGTASDEVIERARELTASALRHIDLLAVLPLSSADRIWVGDDEDPDLREAMDAALLDLLDDPDLIPATTRVIEIAGDRATRLAALEAALAD</sequence>
<feature type="domain" description="NadR/Ttd14 AAA" evidence="1">
    <location>
        <begin position="2"/>
        <end position="166"/>
    </location>
</feature>
<comment type="caution">
    <text evidence="2">The sequence shown here is derived from an EMBL/GenBank/DDBJ whole genome shotgun (WGS) entry which is preliminary data.</text>
</comment>
<dbReference type="EMBL" id="BAAAPK010000001">
    <property type="protein sequence ID" value="GAA1679818.1"/>
    <property type="molecule type" value="Genomic_DNA"/>
</dbReference>
<dbReference type="InterPro" id="IPR038727">
    <property type="entry name" value="NadR/Ttd14_AAA_dom"/>
</dbReference>
<dbReference type="Proteomes" id="UP001500596">
    <property type="component" value="Unassembled WGS sequence"/>
</dbReference>
<dbReference type="Pfam" id="PF13521">
    <property type="entry name" value="AAA_28"/>
    <property type="match status" value="1"/>
</dbReference>
<organism evidence="2 3">
    <name type="scientific">Microbacterium lacus</name>
    <dbReference type="NCBI Taxonomy" id="415217"/>
    <lineage>
        <taxon>Bacteria</taxon>
        <taxon>Bacillati</taxon>
        <taxon>Actinomycetota</taxon>
        <taxon>Actinomycetes</taxon>
        <taxon>Micrococcales</taxon>
        <taxon>Microbacteriaceae</taxon>
        <taxon>Microbacterium</taxon>
    </lineage>
</organism>
<gene>
    <name evidence="2" type="ORF">GCM10009807_24660</name>
</gene>
<dbReference type="Gene3D" id="3.40.50.300">
    <property type="entry name" value="P-loop containing nucleotide triphosphate hydrolases"/>
    <property type="match status" value="1"/>
</dbReference>
<evidence type="ECO:0000259" key="1">
    <source>
        <dbReference type="Pfam" id="PF13521"/>
    </source>
</evidence>
<protein>
    <recommendedName>
        <fullName evidence="1">NadR/Ttd14 AAA domain-containing protein</fullName>
    </recommendedName>
</protein>
<dbReference type="SUPFAM" id="SSF52540">
    <property type="entry name" value="P-loop containing nucleoside triphosphate hydrolases"/>
    <property type="match status" value="1"/>
</dbReference>
<evidence type="ECO:0000313" key="3">
    <source>
        <dbReference type="Proteomes" id="UP001500596"/>
    </source>
</evidence>